<protein>
    <recommendedName>
        <fullName evidence="3">HTH tetR-type domain-containing protein</fullName>
    </recommendedName>
</protein>
<dbReference type="GO" id="GO:0003677">
    <property type="term" value="F:DNA binding"/>
    <property type="evidence" value="ECO:0007669"/>
    <property type="project" value="UniProtKB-UniRule"/>
</dbReference>
<feature type="domain" description="HTH tetR-type" evidence="3">
    <location>
        <begin position="12"/>
        <end position="72"/>
    </location>
</feature>
<dbReference type="Gene3D" id="1.10.357.10">
    <property type="entry name" value="Tetracycline Repressor, domain 2"/>
    <property type="match status" value="1"/>
</dbReference>
<proteinExistence type="predicted"/>
<accession>A0AA37UAG2</accession>
<dbReference type="InterPro" id="IPR001647">
    <property type="entry name" value="HTH_TetR"/>
</dbReference>
<keyword evidence="1 2" id="KW-0238">DNA-binding</keyword>
<dbReference type="InterPro" id="IPR009057">
    <property type="entry name" value="Homeodomain-like_sf"/>
</dbReference>
<evidence type="ECO:0000256" key="2">
    <source>
        <dbReference type="PROSITE-ProRule" id="PRU00335"/>
    </source>
</evidence>
<feature type="DNA-binding region" description="H-T-H motif" evidence="2">
    <location>
        <begin position="35"/>
        <end position="54"/>
    </location>
</feature>
<comment type="caution">
    <text evidence="4">The sequence shown here is derived from an EMBL/GenBank/DDBJ whole genome shotgun (WGS) entry which is preliminary data.</text>
</comment>
<dbReference type="SUPFAM" id="SSF46689">
    <property type="entry name" value="Homeodomain-like"/>
    <property type="match status" value="1"/>
</dbReference>
<reference evidence="4 5" key="1">
    <citation type="journal article" date="2014" name="Int. J. Syst. Evol. Microbiol.">
        <title>Complete genome sequence of Corynebacterium casei LMG S-19264T (=DSM 44701T), isolated from a smear-ripened cheese.</title>
        <authorList>
            <consortium name="US DOE Joint Genome Institute (JGI-PGF)"/>
            <person name="Walter F."/>
            <person name="Albersmeier A."/>
            <person name="Kalinowski J."/>
            <person name="Ruckert C."/>
        </authorList>
    </citation>
    <scope>NUCLEOTIDE SEQUENCE [LARGE SCALE GENOMIC DNA]</scope>
    <source>
        <strain evidence="4 5">NBRC 112289</strain>
    </source>
</reference>
<dbReference type="PROSITE" id="PS50977">
    <property type="entry name" value="HTH_TETR_2"/>
    <property type="match status" value="1"/>
</dbReference>
<dbReference type="Proteomes" id="UP001157160">
    <property type="component" value="Unassembled WGS sequence"/>
</dbReference>
<dbReference type="AlphaFoldDB" id="A0AA37UAG2"/>
<evidence type="ECO:0000256" key="1">
    <source>
        <dbReference type="ARBA" id="ARBA00023125"/>
    </source>
</evidence>
<evidence type="ECO:0000313" key="4">
    <source>
        <dbReference type="EMBL" id="GMA27153.1"/>
    </source>
</evidence>
<dbReference type="RefSeq" id="WP_284229499.1">
    <property type="nucleotide sequence ID" value="NZ_BSUL01000001.1"/>
</dbReference>
<organism evidence="4 5">
    <name type="scientific">Arenivirga flava</name>
    <dbReference type="NCBI Taxonomy" id="1930060"/>
    <lineage>
        <taxon>Bacteria</taxon>
        <taxon>Bacillati</taxon>
        <taxon>Actinomycetota</taxon>
        <taxon>Actinomycetes</taxon>
        <taxon>Micrococcales</taxon>
        <taxon>Microbacteriaceae</taxon>
        <taxon>Arenivirga</taxon>
    </lineage>
</organism>
<keyword evidence="5" id="KW-1185">Reference proteome</keyword>
<sequence length="194" mass="20971">MSTTPSDDPRAVRTRERLREALRQLVADEDFSRVGVAELCREAGVHRTTFYGHYDGVGDVAADLYATTIDERSAVDIPASDSVADLALRYREALVGILEAVQAERTAFRSLLGSSVSLGFRRRMLTGFVERAELAIGVLREHGLAADVDVETASAVIGGGMVGAIEAYAFSDEADALGYAQRVQTHLPAWFPVP</sequence>
<evidence type="ECO:0000259" key="3">
    <source>
        <dbReference type="PROSITE" id="PS50977"/>
    </source>
</evidence>
<dbReference type="EMBL" id="BSUL01000001">
    <property type="protein sequence ID" value="GMA27153.1"/>
    <property type="molecule type" value="Genomic_DNA"/>
</dbReference>
<name>A0AA37UAG2_9MICO</name>
<gene>
    <name evidence="4" type="ORF">GCM10025874_04060</name>
</gene>
<evidence type="ECO:0000313" key="5">
    <source>
        <dbReference type="Proteomes" id="UP001157160"/>
    </source>
</evidence>